<dbReference type="GO" id="GO:0008235">
    <property type="term" value="F:metalloexopeptidase activity"/>
    <property type="evidence" value="ECO:0007669"/>
    <property type="project" value="InterPro"/>
</dbReference>
<dbReference type="OrthoDB" id="10013407at2759"/>
<dbReference type="AlphaFoldDB" id="A0A2P5HGF3"/>
<keyword evidence="9" id="KW-0031">Aminopeptidase</keyword>
<reference evidence="9" key="1">
    <citation type="submission" date="2017-09" db="EMBL/GenBank/DDBJ databases">
        <title>Polyketide synthases of a Diaporthe helianthi virulent isolate.</title>
        <authorList>
            <person name="Baroncelli R."/>
        </authorList>
    </citation>
    <scope>NUCLEOTIDE SEQUENCE [LARGE SCALE GENOMIC DNA]</scope>
    <source>
        <strain evidence="9">7/96</strain>
    </source>
</reference>
<comment type="cofactor">
    <cofactor evidence="1">
        <name>Zn(2+)</name>
        <dbReference type="ChEBI" id="CHEBI:29105"/>
    </cofactor>
</comment>
<dbReference type="InterPro" id="IPR007484">
    <property type="entry name" value="Peptidase_M28"/>
</dbReference>
<feature type="domain" description="Peptidase M28" evidence="8">
    <location>
        <begin position="111"/>
        <end position="307"/>
    </location>
</feature>
<protein>
    <recommendedName>
        <fullName evidence="7">Peptide hydrolase</fullName>
        <ecNumber evidence="7">3.4.-.-</ecNumber>
    </recommendedName>
</protein>
<dbReference type="GO" id="GO:0046872">
    <property type="term" value="F:metal ion binding"/>
    <property type="evidence" value="ECO:0007669"/>
    <property type="project" value="UniProtKB-KW"/>
</dbReference>
<comment type="similarity">
    <text evidence="2">Belongs to the peptidase M28 family. M28B subfamily.</text>
</comment>
<evidence type="ECO:0000256" key="1">
    <source>
        <dbReference type="ARBA" id="ARBA00001947"/>
    </source>
</evidence>
<name>A0A2P5HGF3_DIAHE</name>
<dbReference type="SUPFAM" id="SSF53187">
    <property type="entry name" value="Zn-dependent exopeptidases"/>
    <property type="match status" value="1"/>
</dbReference>
<evidence type="ECO:0000256" key="3">
    <source>
        <dbReference type="ARBA" id="ARBA00022670"/>
    </source>
</evidence>
<dbReference type="InterPro" id="IPR045175">
    <property type="entry name" value="M28_fam"/>
</dbReference>
<evidence type="ECO:0000256" key="5">
    <source>
        <dbReference type="ARBA" id="ARBA00022801"/>
    </source>
</evidence>
<organism evidence="9 10">
    <name type="scientific">Diaporthe helianthi</name>
    <dbReference type="NCBI Taxonomy" id="158607"/>
    <lineage>
        <taxon>Eukaryota</taxon>
        <taxon>Fungi</taxon>
        <taxon>Dikarya</taxon>
        <taxon>Ascomycota</taxon>
        <taxon>Pezizomycotina</taxon>
        <taxon>Sordariomycetes</taxon>
        <taxon>Sordariomycetidae</taxon>
        <taxon>Diaporthales</taxon>
        <taxon>Diaporthaceae</taxon>
        <taxon>Diaporthe</taxon>
    </lineage>
</organism>
<accession>A0A2P5HGF3</accession>
<dbReference type="Pfam" id="PF04389">
    <property type="entry name" value="Peptidase_M28"/>
    <property type="match status" value="1"/>
</dbReference>
<keyword evidence="7" id="KW-0732">Signal</keyword>
<dbReference type="InParanoid" id="A0A2P5HGF3"/>
<dbReference type="EC" id="3.4.-.-" evidence="7"/>
<sequence>MMPFPSLGAVLAVVSLALAAPTSKVNPLVDPEVLVDKVSMDKLMDVAKEIQRFAYESPEKNRFIGTPGLERTMELVEEFLDEAIGYKLDYYDISRDYFEFKYKGKVLKLYNLIAQTKGGDPDNVLQLGAHMDSVAAGPGINDDASGGIALLEIAFKLAHGNYTVNNAVRFSWWTAEEEGLIGSQHYVDSLSDEERQKIRLYLNFDMIASPAGEFGIYTSEFNSVGVEAPPGVAENEKLFQDYFDDADLEWKTVALRGNSDHWPFVTADIPTGGLHAGADPNYHTAEDTCENLNMDVFFETTKAIAHAVGTYALSFDSLPPRDSL</sequence>
<evidence type="ECO:0000256" key="7">
    <source>
        <dbReference type="RuleBase" id="RU361240"/>
    </source>
</evidence>
<evidence type="ECO:0000313" key="9">
    <source>
        <dbReference type="EMBL" id="POS69324.1"/>
    </source>
</evidence>
<dbReference type="EMBL" id="MAVT02002407">
    <property type="protein sequence ID" value="POS69324.1"/>
    <property type="molecule type" value="Genomic_DNA"/>
</dbReference>
<keyword evidence="4 7" id="KW-0479">Metal-binding</keyword>
<proteinExistence type="inferred from homology"/>
<dbReference type="GO" id="GO:0006508">
    <property type="term" value="P:proteolysis"/>
    <property type="evidence" value="ECO:0007669"/>
    <property type="project" value="UniProtKB-KW"/>
</dbReference>
<comment type="caution">
    <text evidence="9">The sequence shown here is derived from an EMBL/GenBank/DDBJ whole genome shotgun (WGS) entry which is preliminary data.</text>
</comment>
<dbReference type="Proteomes" id="UP000094444">
    <property type="component" value="Unassembled WGS sequence"/>
</dbReference>
<evidence type="ECO:0000259" key="8">
    <source>
        <dbReference type="Pfam" id="PF04389"/>
    </source>
</evidence>
<dbReference type="PANTHER" id="PTHR12147">
    <property type="entry name" value="METALLOPEPTIDASE M28 FAMILY MEMBER"/>
    <property type="match status" value="1"/>
</dbReference>
<keyword evidence="5 7" id="KW-0378">Hydrolase</keyword>
<keyword evidence="6 7" id="KW-0862">Zinc</keyword>
<evidence type="ECO:0000256" key="4">
    <source>
        <dbReference type="ARBA" id="ARBA00022723"/>
    </source>
</evidence>
<dbReference type="STRING" id="158607.A0A2P5HGF3"/>
<dbReference type="PANTHER" id="PTHR12147:SF26">
    <property type="entry name" value="PEPTIDASE M28 DOMAIN-CONTAINING PROTEIN"/>
    <property type="match status" value="1"/>
</dbReference>
<keyword evidence="10" id="KW-1185">Reference proteome</keyword>
<evidence type="ECO:0000256" key="6">
    <source>
        <dbReference type="ARBA" id="ARBA00022833"/>
    </source>
</evidence>
<feature type="signal peptide" evidence="7">
    <location>
        <begin position="1"/>
        <end position="19"/>
    </location>
</feature>
<evidence type="ECO:0000313" key="10">
    <source>
        <dbReference type="Proteomes" id="UP000094444"/>
    </source>
</evidence>
<feature type="chain" id="PRO_5015021848" description="Peptide hydrolase" evidence="7">
    <location>
        <begin position="20"/>
        <end position="324"/>
    </location>
</feature>
<evidence type="ECO:0000256" key="2">
    <source>
        <dbReference type="ARBA" id="ARBA00005634"/>
    </source>
</evidence>
<dbReference type="Gene3D" id="3.40.630.10">
    <property type="entry name" value="Zn peptidases"/>
    <property type="match status" value="1"/>
</dbReference>
<gene>
    <name evidence="9" type="ORF">DHEL01_v212281</name>
</gene>
<keyword evidence="3 7" id="KW-0645">Protease</keyword>
<dbReference type="GO" id="GO:0004177">
    <property type="term" value="F:aminopeptidase activity"/>
    <property type="evidence" value="ECO:0007669"/>
    <property type="project" value="UniProtKB-KW"/>
</dbReference>